<dbReference type="InterPro" id="IPR003010">
    <property type="entry name" value="C-N_Hydrolase"/>
</dbReference>
<proteinExistence type="inferred from homology"/>
<evidence type="ECO:0000313" key="10">
    <source>
        <dbReference type="EMBL" id="PIS28089.1"/>
    </source>
</evidence>
<dbReference type="GO" id="GO:0005886">
    <property type="term" value="C:plasma membrane"/>
    <property type="evidence" value="ECO:0007669"/>
    <property type="project" value="UniProtKB-SubCell"/>
</dbReference>
<dbReference type="PROSITE" id="PS50263">
    <property type="entry name" value="CN_HYDROLASE"/>
    <property type="match status" value="1"/>
</dbReference>
<evidence type="ECO:0000256" key="3">
    <source>
        <dbReference type="ARBA" id="ARBA00022679"/>
    </source>
</evidence>
<dbReference type="InterPro" id="IPR004563">
    <property type="entry name" value="Apolipo_AcylTrfase"/>
</dbReference>
<keyword evidence="10" id="KW-0449">Lipoprotein</keyword>
<comment type="catalytic activity">
    <reaction evidence="8">
        <text>N-terminal S-1,2-diacyl-sn-glyceryl-L-cysteinyl-[lipoprotein] + a glycerophospholipid = N-acyl-S-1,2-diacyl-sn-glyceryl-L-cysteinyl-[lipoprotein] + a 2-acyl-sn-glycero-3-phospholipid + H(+)</text>
        <dbReference type="Rhea" id="RHEA:48228"/>
        <dbReference type="Rhea" id="RHEA-COMP:14681"/>
        <dbReference type="Rhea" id="RHEA-COMP:14684"/>
        <dbReference type="ChEBI" id="CHEBI:15378"/>
        <dbReference type="ChEBI" id="CHEBI:136912"/>
        <dbReference type="ChEBI" id="CHEBI:140656"/>
        <dbReference type="ChEBI" id="CHEBI:140657"/>
        <dbReference type="ChEBI" id="CHEBI:140660"/>
        <dbReference type="EC" id="2.3.1.269"/>
    </reaction>
</comment>
<keyword evidence="2 8" id="KW-1003">Cell membrane</keyword>
<dbReference type="Gene3D" id="3.60.110.10">
    <property type="entry name" value="Carbon-nitrogen hydrolase"/>
    <property type="match status" value="1"/>
</dbReference>
<dbReference type="PANTHER" id="PTHR38686:SF1">
    <property type="entry name" value="APOLIPOPROTEIN N-ACYLTRANSFERASE"/>
    <property type="match status" value="1"/>
</dbReference>
<evidence type="ECO:0000259" key="9">
    <source>
        <dbReference type="PROSITE" id="PS50263"/>
    </source>
</evidence>
<dbReference type="InterPro" id="IPR045378">
    <property type="entry name" value="LNT_N"/>
</dbReference>
<dbReference type="EC" id="2.3.1.269" evidence="8"/>
<comment type="function">
    <text evidence="8">Catalyzes the phospholipid dependent N-acylation of the N-terminal cysteine of apolipoprotein, the last step in lipoprotein maturation.</text>
</comment>
<dbReference type="EMBL" id="PEYM01000148">
    <property type="protein sequence ID" value="PIS28089.1"/>
    <property type="molecule type" value="Genomic_DNA"/>
</dbReference>
<dbReference type="Pfam" id="PF20154">
    <property type="entry name" value="LNT_N"/>
    <property type="match status" value="1"/>
</dbReference>
<sequence length="480" mass="53905">MKVMDSDLRELFAAVASALLLTLAFPPLNLYWLAWVALVPFLLVIYQAKTWTRAGQLGAIFGLSFFGVHLFWLTSLFSFVGWWSVVGWLALVIWQALFIVLFAIVLSCCSFFKAKFIYPLVTALLWVAVEYLRSSGPFGVTAGDLGYAQALCLPIVQLAARVSVYGLSLLLVLTNAIIVAWLVNPRRVRAGFAFCLVFFLALVYAFGLFEMQAKEGLDQAMIKVALVQPNIKQQDKLDPTKVMSTFELYARLTRQASKLHPDLVIWPETAVFAYLTNDAYFLSRLQSLTKETGVWLVFGTPYYESGKAYNSMVVMSPSGEVTGRYDKGHLVPFGEYLPFRSLLYSWLKRVGYYERDFSPSPPIKLMVKGQEIAAAVCFESVFPNLIRSRVTSLSRFILLVTNDAWFDGSAAAEFHLNCGILRAIENRKYFVQVATTGRTAVIDPWGRVIKKLQPYTQGILFTKIPGEKKIARSKLGIVLQ</sequence>
<keyword evidence="6 8" id="KW-0472">Membrane</keyword>
<dbReference type="Proteomes" id="UP000231343">
    <property type="component" value="Unassembled WGS sequence"/>
</dbReference>
<name>A0A2H0XVE0_UNCSA</name>
<dbReference type="Pfam" id="PF00795">
    <property type="entry name" value="CN_hydrolase"/>
    <property type="match status" value="1"/>
</dbReference>
<keyword evidence="5 8" id="KW-1133">Transmembrane helix</keyword>
<dbReference type="UniPathway" id="UPA00666"/>
<feature type="transmembrane region" description="Helical" evidence="8">
    <location>
        <begin position="88"/>
        <end position="109"/>
    </location>
</feature>
<dbReference type="HAMAP" id="MF_01148">
    <property type="entry name" value="Lnt"/>
    <property type="match status" value="1"/>
</dbReference>
<feature type="transmembrane region" description="Helical" evidence="8">
    <location>
        <begin position="60"/>
        <end position="82"/>
    </location>
</feature>
<evidence type="ECO:0000256" key="4">
    <source>
        <dbReference type="ARBA" id="ARBA00022692"/>
    </source>
</evidence>
<dbReference type="PANTHER" id="PTHR38686">
    <property type="entry name" value="APOLIPOPROTEIN N-ACYLTRANSFERASE"/>
    <property type="match status" value="1"/>
</dbReference>
<evidence type="ECO:0000256" key="1">
    <source>
        <dbReference type="ARBA" id="ARBA00004651"/>
    </source>
</evidence>
<dbReference type="SUPFAM" id="SSF56317">
    <property type="entry name" value="Carbon-nitrogen hydrolase"/>
    <property type="match status" value="1"/>
</dbReference>
<reference evidence="10 11" key="1">
    <citation type="submission" date="2017-09" db="EMBL/GenBank/DDBJ databases">
        <title>Depth-based differentiation of microbial function through sediment-hosted aquifers and enrichment of novel symbionts in the deep terrestrial subsurface.</title>
        <authorList>
            <person name="Probst A.J."/>
            <person name="Ladd B."/>
            <person name="Jarett J.K."/>
            <person name="Geller-Mcgrath D.E."/>
            <person name="Sieber C.M."/>
            <person name="Emerson J.B."/>
            <person name="Anantharaman K."/>
            <person name="Thomas B.C."/>
            <person name="Malmstrom R."/>
            <person name="Stieglmeier M."/>
            <person name="Klingl A."/>
            <person name="Woyke T."/>
            <person name="Ryan C.M."/>
            <person name="Banfield J.F."/>
        </authorList>
    </citation>
    <scope>NUCLEOTIDE SEQUENCE [LARGE SCALE GENOMIC DNA]</scope>
    <source>
        <strain evidence="10">CG08_land_8_20_14_0_20_45_16</strain>
    </source>
</reference>
<dbReference type="CDD" id="cd07571">
    <property type="entry name" value="ALP_N-acyl_transferase"/>
    <property type="match status" value="1"/>
</dbReference>
<keyword evidence="3 8" id="KW-0808">Transferase</keyword>
<protein>
    <recommendedName>
        <fullName evidence="8">Apolipoprotein N-acyltransferase</fullName>
        <shortName evidence="8">ALP N-acyltransferase</shortName>
        <ecNumber evidence="8">2.3.1.269</ecNumber>
    </recommendedName>
</protein>
<organism evidence="10 11">
    <name type="scientific">Candidatus Saganbacteria bacterium CG08_land_8_20_14_0_20_45_16</name>
    <dbReference type="NCBI Taxonomy" id="2014293"/>
    <lineage>
        <taxon>Bacteria</taxon>
        <taxon>Bacillati</taxon>
        <taxon>Saganbacteria</taxon>
    </lineage>
</organism>
<comment type="subcellular location">
    <subcellularLocation>
        <location evidence="1 8">Cell membrane</location>
        <topology evidence="1 8">Multi-pass membrane protein</topology>
    </subcellularLocation>
</comment>
<comment type="pathway">
    <text evidence="8">Protein modification; lipoprotein biosynthesis (N-acyl transfer).</text>
</comment>
<evidence type="ECO:0000256" key="8">
    <source>
        <dbReference type="HAMAP-Rule" id="MF_01148"/>
    </source>
</evidence>
<feature type="domain" description="CN hydrolase" evidence="9">
    <location>
        <begin position="227"/>
        <end position="466"/>
    </location>
</feature>
<keyword evidence="7 8" id="KW-0012">Acyltransferase</keyword>
<feature type="transmembrane region" description="Helical" evidence="8">
    <location>
        <begin position="31"/>
        <end position="48"/>
    </location>
</feature>
<evidence type="ECO:0000256" key="6">
    <source>
        <dbReference type="ARBA" id="ARBA00023136"/>
    </source>
</evidence>
<feature type="transmembrane region" description="Helical" evidence="8">
    <location>
        <begin position="190"/>
        <end position="209"/>
    </location>
</feature>
<gene>
    <name evidence="8 10" type="primary">lnt</name>
    <name evidence="10" type="ORF">COT42_08895</name>
</gene>
<feature type="transmembrane region" description="Helical" evidence="8">
    <location>
        <begin position="116"/>
        <end position="132"/>
    </location>
</feature>
<comment type="caution">
    <text evidence="10">The sequence shown here is derived from an EMBL/GenBank/DDBJ whole genome shotgun (WGS) entry which is preliminary data.</text>
</comment>
<dbReference type="AlphaFoldDB" id="A0A2H0XVE0"/>
<dbReference type="NCBIfam" id="TIGR00546">
    <property type="entry name" value="lnt"/>
    <property type="match status" value="1"/>
</dbReference>
<evidence type="ECO:0000256" key="7">
    <source>
        <dbReference type="ARBA" id="ARBA00023315"/>
    </source>
</evidence>
<dbReference type="InterPro" id="IPR036526">
    <property type="entry name" value="C-N_Hydrolase_sf"/>
</dbReference>
<evidence type="ECO:0000256" key="5">
    <source>
        <dbReference type="ARBA" id="ARBA00022989"/>
    </source>
</evidence>
<evidence type="ECO:0000313" key="11">
    <source>
        <dbReference type="Proteomes" id="UP000231343"/>
    </source>
</evidence>
<evidence type="ECO:0000256" key="2">
    <source>
        <dbReference type="ARBA" id="ARBA00022475"/>
    </source>
</evidence>
<comment type="similarity">
    <text evidence="8">Belongs to the CN hydrolase family. Apolipoprotein N-acyltransferase subfamily.</text>
</comment>
<feature type="transmembrane region" description="Helical" evidence="8">
    <location>
        <begin position="164"/>
        <end position="183"/>
    </location>
</feature>
<dbReference type="GO" id="GO:0042158">
    <property type="term" value="P:lipoprotein biosynthetic process"/>
    <property type="evidence" value="ECO:0007669"/>
    <property type="project" value="UniProtKB-UniRule"/>
</dbReference>
<accession>A0A2H0XVE0</accession>
<keyword evidence="4 8" id="KW-0812">Transmembrane</keyword>
<dbReference type="GO" id="GO:0016410">
    <property type="term" value="F:N-acyltransferase activity"/>
    <property type="evidence" value="ECO:0007669"/>
    <property type="project" value="UniProtKB-UniRule"/>
</dbReference>